<protein>
    <submittedName>
        <fullName evidence="2">DNA gyrase inhibitor GyrI</fullName>
    </submittedName>
</protein>
<dbReference type="RefSeq" id="WP_183341497.1">
    <property type="nucleotide sequence ID" value="NZ_JACHNU010000002.1"/>
</dbReference>
<name>A0A840IDQ3_9ACTN</name>
<gene>
    <name evidence="2" type="ORF">BDZ31_001949</name>
</gene>
<organism evidence="2 3">
    <name type="scientific">Conexibacter arvalis</name>
    <dbReference type="NCBI Taxonomy" id="912552"/>
    <lineage>
        <taxon>Bacteria</taxon>
        <taxon>Bacillati</taxon>
        <taxon>Actinomycetota</taxon>
        <taxon>Thermoleophilia</taxon>
        <taxon>Solirubrobacterales</taxon>
        <taxon>Conexibacteraceae</taxon>
        <taxon>Conexibacter</taxon>
    </lineage>
</organism>
<proteinExistence type="predicted"/>
<reference evidence="2 3" key="1">
    <citation type="submission" date="2020-08" db="EMBL/GenBank/DDBJ databases">
        <title>Genomic Encyclopedia of Archaeal and Bacterial Type Strains, Phase II (KMG-II): from individual species to whole genera.</title>
        <authorList>
            <person name="Goeker M."/>
        </authorList>
    </citation>
    <scope>NUCLEOTIDE SEQUENCE [LARGE SCALE GENOMIC DNA]</scope>
    <source>
        <strain evidence="2 3">DSM 23288</strain>
    </source>
</reference>
<dbReference type="InterPro" id="IPR010499">
    <property type="entry name" value="AraC_E-bd"/>
</dbReference>
<dbReference type="Proteomes" id="UP000585272">
    <property type="component" value="Unassembled WGS sequence"/>
</dbReference>
<feature type="domain" description="AraC effector-binding" evidence="1">
    <location>
        <begin position="13"/>
        <end position="185"/>
    </location>
</feature>
<dbReference type="InterPro" id="IPR011256">
    <property type="entry name" value="Reg_factor_effector_dom_sf"/>
</dbReference>
<dbReference type="InterPro" id="IPR029442">
    <property type="entry name" value="GyrI-like"/>
</dbReference>
<accession>A0A840IDQ3</accession>
<dbReference type="SMART" id="SM00871">
    <property type="entry name" value="AraC_E_bind"/>
    <property type="match status" value="1"/>
</dbReference>
<dbReference type="SUPFAM" id="SSF55136">
    <property type="entry name" value="Probable bacterial effector-binding domain"/>
    <property type="match status" value="1"/>
</dbReference>
<keyword evidence="3" id="KW-1185">Reference proteome</keyword>
<evidence type="ECO:0000313" key="2">
    <source>
        <dbReference type="EMBL" id="MBB4662363.1"/>
    </source>
</evidence>
<comment type="caution">
    <text evidence="2">The sequence shown here is derived from an EMBL/GenBank/DDBJ whole genome shotgun (WGS) entry which is preliminary data.</text>
</comment>
<evidence type="ECO:0000259" key="1">
    <source>
        <dbReference type="SMART" id="SM00871"/>
    </source>
</evidence>
<dbReference type="Gene3D" id="3.20.80.10">
    <property type="entry name" value="Regulatory factor, effector binding domain"/>
    <property type="match status" value="1"/>
</dbReference>
<dbReference type="AlphaFoldDB" id="A0A840IDQ3"/>
<dbReference type="EMBL" id="JACHNU010000002">
    <property type="protein sequence ID" value="MBB4662363.1"/>
    <property type="molecule type" value="Genomic_DNA"/>
</dbReference>
<evidence type="ECO:0000313" key="3">
    <source>
        <dbReference type="Proteomes" id="UP000585272"/>
    </source>
</evidence>
<dbReference type="Pfam" id="PF06445">
    <property type="entry name" value="GyrI-like"/>
    <property type="match status" value="1"/>
</dbReference>
<sequence length="186" mass="20545">MTTQQPDLLAASTPPRIEERPAQPYVALHAEGDVDDFRATVDEIFPALFAWLGEHGVEPAGPPFMSYPLYEEGGRFVVDVAAPLATGAQVAGDGRARVDFLPAGRWLVYDHRGAYRATTARWEGRDLAAAHELVIAHALDNRLRFAGEQSDDGFRFEARVERYLAGPPQIDDPADWRTELAFLLAD</sequence>